<name>A0A1U7STP2_CARSF</name>
<dbReference type="GeneID" id="103252097"/>
<feature type="compositionally biased region" description="Basic and acidic residues" evidence="1">
    <location>
        <begin position="526"/>
        <end position="541"/>
    </location>
</feature>
<feature type="region of interest" description="Disordered" evidence="1">
    <location>
        <begin position="941"/>
        <end position="1143"/>
    </location>
</feature>
<feature type="compositionally biased region" description="Polar residues" evidence="1">
    <location>
        <begin position="1011"/>
        <end position="1020"/>
    </location>
</feature>
<feature type="compositionally biased region" description="Acidic residues" evidence="1">
    <location>
        <begin position="569"/>
        <end position="583"/>
    </location>
</feature>
<feature type="compositionally biased region" description="Basic and acidic residues" evidence="1">
    <location>
        <begin position="181"/>
        <end position="204"/>
    </location>
</feature>
<dbReference type="GO" id="GO:0006641">
    <property type="term" value="P:triglyceride metabolic process"/>
    <property type="evidence" value="ECO:0007669"/>
    <property type="project" value="TreeGrafter"/>
</dbReference>
<dbReference type="GO" id="GO:0006869">
    <property type="term" value="P:lipid transport"/>
    <property type="evidence" value="ECO:0007669"/>
    <property type="project" value="InterPro"/>
</dbReference>
<dbReference type="GO" id="GO:0016020">
    <property type="term" value="C:membrane"/>
    <property type="evidence" value="ECO:0007669"/>
    <property type="project" value="TreeGrafter"/>
</dbReference>
<dbReference type="PANTHER" id="PTHR15964">
    <property type="entry name" value="APOLIPOPROTEIN B48 RECEPTOR"/>
    <property type="match status" value="1"/>
</dbReference>
<reference evidence="3" key="1">
    <citation type="submission" date="2025-08" db="UniProtKB">
        <authorList>
            <consortium name="RefSeq"/>
        </authorList>
    </citation>
    <scope>IDENTIFICATION</scope>
</reference>
<evidence type="ECO:0000313" key="2">
    <source>
        <dbReference type="Proteomes" id="UP000189704"/>
    </source>
</evidence>
<sequence length="1161" mass="126083">MEFLRLHLPGLHQALRGALDSFSTFVSYLMGDAVPTVEREAQAAEELVVVATGRPGRTVEEEAQEALKDIRGSQRERAGGLRGPGEAGRHQGGSSVAEQTWAWEDGSSHGSETDRQDTGAASCQEPSTPLLAEKKSEAGAGACRDRSGQVQENQEPDEQEVNRGERLRTWEQEEEEEEEEVRAREPGMARGVESEWTWHREPEGKAGANGQKVAGDSREIEQVVKEAVVEETEGPGAKEAGKEEEVVVVVKGGLSTGEQGTQGPGAESEDWATSGREEAWITSGKEEVRTASGREDAGTTSDREDRKEVRTTLDREEAWTTPGREDVRTTSSRDEVSATLGRAEAWTTSGWEEVRTASGREETGTTLDSEDAWTTSCREEIRTASGREEAGTTSDREDREEVRTTFGREESWTISGREEVRTTSSREETWTASGREEADLSEDRETEYELVPGERTPEATGKVWAPEEEVVEKREAEVSLFPKQAQALGAEGVEEAIESQRAGREATRGQESEEESGGDFEGQADQNRKEPERKPDSEIRADGAGLEEVVQAEDVQEEKESCGTPEAELPPDIEAEGDADLEATPEARPEEEFTGKRSEEALRISDAPGVEWEGFEHKVTEGQESELVEGAQTPTKQSEKGQGGKEELWRVPVLSKEDTEWSLEEYRGHMGSEKPEVLEAFPEAWENWRRDVERGTTQEEDADAEEGEKVVAGSQALEAKAEAGQDSKLPEAPEASREEEKAKETGYGAEEGEASGAENQELDGSSGSEAGTGQSLAEVDVRETIDEEMEAASPLEADRTFSKGWRLDSKDTQTNSLAAGIVEDMVVLDERAAGIGEAWEGELERGWDSEGRQEAVVGENRGGQESGLEGSAEEEVVGRGGQAEAFEVREGEPGGGQVEPGESVGAEGNCGQDHLTLDFLAMRTEGTGVIQEAQGFLGEQILLEKESDEGQVREQRGDREGQHGDHHPEGGAPRPLDVADTLDVNDIKATGSQRAEAEETDPEGLGDVTGQEEQPTNQAEDTLGPRGDAETAEAAGSARGDARGSWSEALLPGSRLDVSVPRSRVLLSRSSSQRRSRPSFRRAPTPESLEDPSAPSLQPEEELPAPEQRLLQPEELPEPSPPRPEGTPVPARGRPLGYGFGFAHPGMMQELQARLGRPKPQ</sequence>
<feature type="compositionally biased region" description="Basic and acidic residues" evidence="1">
    <location>
        <begin position="275"/>
        <end position="336"/>
    </location>
</feature>
<keyword evidence="3" id="KW-0675">Receptor</keyword>
<feature type="compositionally biased region" description="Basic and acidic residues" evidence="1">
    <location>
        <begin position="637"/>
        <end position="649"/>
    </location>
</feature>
<feature type="compositionally biased region" description="Basic and acidic residues" evidence="1">
    <location>
        <begin position="719"/>
        <end position="744"/>
    </location>
</feature>
<feature type="region of interest" description="Disordered" evidence="1">
    <location>
        <begin position="488"/>
        <end position="649"/>
    </location>
</feature>
<accession>A0A1U7STP2</accession>
<feature type="compositionally biased region" description="Basic and acidic residues" evidence="1">
    <location>
        <begin position="942"/>
        <end position="969"/>
    </location>
</feature>
<evidence type="ECO:0000256" key="1">
    <source>
        <dbReference type="SAM" id="MobiDB-lite"/>
    </source>
</evidence>
<feature type="compositionally biased region" description="Polar residues" evidence="1">
    <location>
        <begin position="364"/>
        <end position="376"/>
    </location>
</feature>
<feature type="compositionally biased region" description="Basic and acidic residues" evidence="1">
    <location>
        <begin position="66"/>
        <end position="79"/>
    </location>
</feature>
<feature type="compositionally biased region" description="Basic and acidic residues" evidence="1">
    <location>
        <begin position="585"/>
        <end position="603"/>
    </location>
</feature>
<feature type="region of interest" description="Disordered" evidence="1">
    <location>
        <begin position="253"/>
        <end position="466"/>
    </location>
</feature>
<feature type="compositionally biased region" description="Basic and acidic residues" evidence="1">
    <location>
        <begin position="501"/>
        <end position="511"/>
    </location>
</feature>
<protein>
    <submittedName>
        <fullName evidence="3">Apolipoprotein B receptor</fullName>
    </submittedName>
</protein>
<feature type="compositionally biased region" description="Basic and acidic residues" evidence="1">
    <location>
        <begin position="352"/>
        <end position="363"/>
    </location>
</feature>
<dbReference type="GO" id="GO:0030229">
    <property type="term" value="F:very-low-density lipoprotein particle receptor activity"/>
    <property type="evidence" value="ECO:0007669"/>
    <property type="project" value="TreeGrafter"/>
</dbReference>
<feature type="region of interest" description="Disordered" evidence="1">
    <location>
        <begin position="857"/>
        <end position="910"/>
    </location>
</feature>
<feature type="region of interest" description="Disordered" evidence="1">
    <location>
        <begin position="66"/>
        <end position="217"/>
    </location>
</feature>
<proteinExistence type="predicted"/>
<keyword evidence="2" id="KW-1185">Reference proteome</keyword>
<dbReference type="KEGG" id="csyr:103252097"/>
<dbReference type="InterPro" id="IPR026158">
    <property type="entry name" value="ApolipoprotB_rcpt"/>
</dbReference>
<feature type="compositionally biased region" description="Basic and acidic residues" evidence="1">
    <location>
        <begin position="796"/>
        <end position="808"/>
    </location>
</feature>
<feature type="compositionally biased region" description="Pro residues" evidence="1">
    <location>
        <begin position="1118"/>
        <end position="1127"/>
    </location>
</feature>
<feature type="region of interest" description="Disordered" evidence="1">
    <location>
        <begin position="689"/>
        <end position="808"/>
    </location>
</feature>
<dbReference type="PANTHER" id="PTHR15964:SF0">
    <property type="entry name" value="APOLIPOPROTEIN B RECEPTOR"/>
    <property type="match status" value="1"/>
</dbReference>
<feature type="compositionally biased region" description="Low complexity" evidence="1">
    <location>
        <begin position="1032"/>
        <end position="1047"/>
    </location>
</feature>
<feature type="compositionally biased region" description="Basic and acidic residues" evidence="1">
    <location>
        <begin position="377"/>
        <end position="443"/>
    </location>
</feature>
<dbReference type="CTD" id="55911"/>
<dbReference type="AlphaFoldDB" id="A0A1U7STP2"/>
<feature type="compositionally biased region" description="Polar residues" evidence="1">
    <location>
        <begin position="762"/>
        <end position="775"/>
    </location>
</feature>
<feature type="compositionally biased region" description="Basic and acidic residues" evidence="1">
    <location>
        <begin position="132"/>
        <end position="147"/>
    </location>
</feature>
<feature type="compositionally biased region" description="Low complexity" evidence="1">
    <location>
        <begin position="1054"/>
        <end position="1071"/>
    </location>
</feature>
<organism evidence="2 3">
    <name type="scientific">Carlito syrichta</name>
    <name type="common">Philippine tarsier</name>
    <name type="synonym">Tarsius syrichta</name>
    <dbReference type="NCBI Taxonomy" id="1868482"/>
    <lineage>
        <taxon>Eukaryota</taxon>
        <taxon>Metazoa</taxon>
        <taxon>Chordata</taxon>
        <taxon>Craniata</taxon>
        <taxon>Vertebrata</taxon>
        <taxon>Euteleostomi</taxon>
        <taxon>Mammalia</taxon>
        <taxon>Eutheria</taxon>
        <taxon>Euarchontoglires</taxon>
        <taxon>Primates</taxon>
        <taxon>Haplorrhini</taxon>
        <taxon>Tarsiiformes</taxon>
        <taxon>Tarsiidae</taxon>
        <taxon>Carlito</taxon>
    </lineage>
</organism>
<gene>
    <name evidence="3" type="primary">APOBR</name>
</gene>
<feature type="compositionally biased region" description="Low complexity" evidence="1">
    <location>
        <begin position="1105"/>
        <end position="1114"/>
    </location>
</feature>
<evidence type="ECO:0000313" key="3">
    <source>
        <dbReference type="RefSeq" id="XP_008048900.1"/>
    </source>
</evidence>
<dbReference type="RefSeq" id="XP_008048900.1">
    <property type="nucleotide sequence ID" value="XM_008050709.1"/>
</dbReference>
<dbReference type="Proteomes" id="UP000189704">
    <property type="component" value="Unplaced"/>
</dbReference>
<dbReference type="OrthoDB" id="9450656at2759"/>
<feature type="compositionally biased region" description="Basic and acidic residues" evidence="1">
    <location>
        <begin position="160"/>
        <end position="171"/>
    </location>
</feature>
<dbReference type="STRING" id="1868482.ENSTSYP00000004955"/>